<feature type="compositionally biased region" description="Basic and acidic residues" evidence="1">
    <location>
        <begin position="79"/>
        <end position="99"/>
    </location>
</feature>
<dbReference type="Pfam" id="PF23670">
    <property type="entry name" value="PIGBOS1"/>
    <property type="match status" value="1"/>
</dbReference>
<reference evidence="3" key="1">
    <citation type="submission" date="2016-09" db="EMBL/GenBank/DDBJ databases">
        <authorList>
            <person name="Jeantristanb JTB J.-T."/>
            <person name="Ricardo R."/>
        </authorList>
    </citation>
    <scope>NUCLEOTIDE SEQUENCE [LARGE SCALE GENOMIC DNA]</scope>
</reference>
<accession>A0A238FFP1</accession>
<sequence>MSGRLISPLLAILVGVGSGVYIFKPLLESYAASTGGSFRPADDHHSAPVPPLPMTQLQRGKTPRGEDLGASPKQAVLGGEERIELVGKKTTEQGKPKLV</sequence>
<name>A0A238FFP1_9BASI</name>
<dbReference type="EMBL" id="FMSP01000006">
    <property type="protein sequence ID" value="SCV70694.1"/>
    <property type="molecule type" value="Genomic_DNA"/>
</dbReference>
<evidence type="ECO:0000313" key="3">
    <source>
        <dbReference type="Proteomes" id="UP000198372"/>
    </source>
</evidence>
<dbReference type="InterPro" id="IPR057394">
    <property type="entry name" value="PIGBOS1"/>
</dbReference>
<dbReference type="OrthoDB" id="4093673at2759"/>
<organism evidence="2 3">
    <name type="scientific">Microbotryum intermedium</name>
    <dbReference type="NCBI Taxonomy" id="269621"/>
    <lineage>
        <taxon>Eukaryota</taxon>
        <taxon>Fungi</taxon>
        <taxon>Dikarya</taxon>
        <taxon>Basidiomycota</taxon>
        <taxon>Pucciniomycotina</taxon>
        <taxon>Microbotryomycetes</taxon>
        <taxon>Microbotryales</taxon>
        <taxon>Microbotryaceae</taxon>
        <taxon>Microbotryum</taxon>
    </lineage>
</organism>
<protein>
    <submittedName>
        <fullName evidence="2">BQ2448_3456 protein</fullName>
    </submittedName>
</protein>
<gene>
    <name evidence="2" type="ORF">BQ2448_3456</name>
</gene>
<dbReference type="Proteomes" id="UP000198372">
    <property type="component" value="Unassembled WGS sequence"/>
</dbReference>
<proteinExistence type="predicted"/>
<evidence type="ECO:0000313" key="2">
    <source>
        <dbReference type="EMBL" id="SCV70694.1"/>
    </source>
</evidence>
<feature type="region of interest" description="Disordered" evidence="1">
    <location>
        <begin position="34"/>
        <end position="99"/>
    </location>
</feature>
<keyword evidence="3" id="KW-1185">Reference proteome</keyword>
<dbReference type="AlphaFoldDB" id="A0A238FFP1"/>
<evidence type="ECO:0000256" key="1">
    <source>
        <dbReference type="SAM" id="MobiDB-lite"/>
    </source>
</evidence>